<dbReference type="Gene3D" id="2.170.140.10">
    <property type="entry name" value="Chitin binding domain"/>
    <property type="match status" value="1"/>
</dbReference>
<dbReference type="Pfam" id="PF01607">
    <property type="entry name" value="CBM_14"/>
    <property type="match status" value="1"/>
</dbReference>
<keyword evidence="1" id="KW-0732">Signal</keyword>
<dbReference type="InterPro" id="IPR050525">
    <property type="entry name" value="ECM_Assembly_Org"/>
</dbReference>
<dbReference type="SMART" id="SM00327">
    <property type="entry name" value="VWA"/>
    <property type="match status" value="1"/>
</dbReference>
<dbReference type="SUPFAM" id="SSF53300">
    <property type="entry name" value="vWA-like"/>
    <property type="match status" value="1"/>
</dbReference>
<evidence type="ECO:0000313" key="4">
    <source>
        <dbReference type="Proteomes" id="UP000694888"/>
    </source>
</evidence>
<proteinExistence type="predicted"/>
<dbReference type="RefSeq" id="XP_012940906.1">
    <property type="nucleotide sequence ID" value="XM_013085452.2"/>
</dbReference>
<dbReference type="InterPro" id="IPR002035">
    <property type="entry name" value="VWF_A"/>
</dbReference>
<dbReference type="CDD" id="cd01450">
    <property type="entry name" value="vWFA_subfamily_ECM"/>
    <property type="match status" value="1"/>
</dbReference>
<feature type="chain" id="PRO_5046804383" evidence="1">
    <location>
        <begin position="24"/>
        <end position="648"/>
    </location>
</feature>
<dbReference type="PROSITE" id="PS50234">
    <property type="entry name" value="VWFA"/>
    <property type="match status" value="1"/>
</dbReference>
<organism evidence="4 5">
    <name type="scientific">Aplysia californica</name>
    <name type="common">California sea hare</name>
    <dbReference type="NCBI Taxonomy" id="6500"/>
    <lineage>
        <taxon>Eukaryota</taxon>
        <taxon>Metazoa</taxon>
        <taxon>Spiralia</taxon>
        <taxon>Lophotrochozoa</taxon>
        <taxon>Mollusca</taxon>
        <taxon>Gastropoda</taxon>
        <taxon>Heterobranchia</taxon>
        <taxon>Euthyneura</taxon>
        <taxon>Tectipleura</taxon>
        <taxon>Aplysiida</taxon>
        <taxon>Aplysioidea</taxon>
        <taxon>Aplysiidae</taxon>
        <taxon>Aplysia</taxon>
    </lineage>
</organism>
<dbReference type="PROSITE" id="PS50940">
    <property type="entry name" value="CHIT_BIND_II"/>
    <property type="match status" value="1"/>
</dbReference>
<evidence type="ECO:0000256" key="1">
    <source>
        <dbReference type="SAM" id="SignalP"/>
    </source>
</evidence>
<dbReference type="GeneID" id="101864238"/>
<dbReference type="InterPro" id="IPR002557">
    <property type="entry name" value="Chitin-bd_dom"/>
</dbReference>
<accession>A0ABM1A4X8</accession>
<dbReference type="PANTHER" id="PTHR24020">
    <property type="entry name" value="COLLAGEN ALPHA"/>
    <property type="match status" value="1"/>
</dbReference>
<keyword evidence="4" id="KW-1185">Reference proteome</keyword>
<feature type="signal peptide" evidence="1">
    <location>
        <begin position="1"/>
        <end position="23"/>
    </location>
</feature>
<name>A0ABM1A4X8_APLCA</name>
<dbReference type="InterPro" id="IPR036508">
    <property type="entry name" value="Chitin-bd_dom_sf"/>
</dbReference>
<dbReference type="SUPFAM" id="SSF57625">
    <property type="entry name" value="Invertebrate chitin-binding proteins"/>
    <property type="match status" value="1"/>
</dbReference>
<evidence type="ECO:0000259" key="3">
    <source>
        <dbReference type="PROSITE" id="PS50940"/>
    </source>
</evidence>
<feature type="domain" description="Chitin-binding type-2" evidence="3">
    <location>
        <begin position="509"/>
        <end position="570"/>
    </location>
</feature>
<gene>
    <name evidence="5" type="primary">LOC101864238</name>
</gene>
<evidence type="ECO:0000259" key="2">
    <source>
        <dbReference type="PROSITE" id="PS50234"/>
    </source>
</evidence>
<dbReference type="InterPro" id="IPR036465">
    <property type="entry name" value="vWFA_dom_sf"/>
</dbReference>
<reference evidence="5" key="1">
    <citation type="submission" date="2025-08" db="UniProtKB">
        <authorList>
            <consortium name="RefSeq"/>
        </authorList>
    </citation>
    <scope>IDENTIFICATION</scope>
</reference>
<evidence type="ECO:0000313" key="5">
    <source>
        <dbReference type="RefSeq" id="XP_012940906.1"/>
    </source>
</evidence>
<dbReference type="PANTHER" id="PTHR24020:SF84">
    <property type="entry name" value="VWFA DOMAIN-CONTAINING PROTEIN"/>
    <property type="match status" value="1"/>
</dbReference>
<dbReference type="SMART" id="SM00494">
    <property type="entry name" value="ChtBD2"/>
    <property type="match status" value="1"/>
</dbReference>
<feature type="domain" description="VWFA" evidence="2">
    <location>
        <begin position="182"/>
        <end position="357"/>
    </location>
</feature>
<dbReference type="Proteomes" id="UP000694888">
    <property type="component" value="Unplaced"/>
</dbReference>
<dbReference type="Gene3D" id="3.40.50.410">
    <property type="entry name" value="von Willebrand factor, type A domain"/>
    <property type="match status" value="1"/>
</dbReference>
<protein>
    <submittedName>
        <fullName evidence="5">Uncharacterized protein LOC101864238</fullName>
    </submittedName>
</protein>
<dbReference type="Pfam" id="PF00092">
    <property type="entry name" value="VWA"/>
    <property type="match status" value="1"/>
</dbReference>
<sequence length="648" mass="70644">MTCTRIFSVGLPLLLSVVSMVTGKRMDLTRTPGAYGDAVVRASLSQIQESCVFQNDYLFLRRLAHVISDDGKAAYTFRKGFDGGIWQIPQAIYEQTRNVANIDYVQLQNALNITWENTTWNDLRKPLYSGLAAMLTLERLSPIPRDMNAQASYFATNFAGNASLFRKKIAGFDSACEVSGLDMAFVLDASGSIDTSEYRQSKKFTSDVLRDFNVAADSVRVALTTFSNGVVERIHFLDYNTTESLRKAVDSIGKNSGGTNTAGALDSLRTNTFTKKGNCRKEAAKIAIVQTDGNSDSRSRTIASADRLKKAGVTIFAIGVGGGIDEGELKSIASPPVCTHVRMISDFSELTSIVSDIKETACKTKVIQETNTTNVYKCAGQRIIKIQLSKETSIVTRPELGDVKLFGSFKITEPNSAYADFSGEAGDGKPTVIYLKDYTEPLYLSIISEETNEKDCNSTFLVKILDKNALIKTGASNLCVKDGQLQECSDIDYVKSGAYEKVNATDSPTAVCKGGATGYHAHPNTPTKYVYCAAGGEAYVVQCPKGFAYLPSQKDCIAPASENGQEMCQVCSTDNWELGLRNFPLVSNVRRYVHCSGVNDCQVKNCGDNSKYLPNDQKCNILNTSVSVHGSFLSVLAAVMWVAYFVRA</sequence>